<dbReference type="GO" id="GO:0003677">
    <property type="term" value="F:DNA binding"/>
    <property type="evidence" value="ECO:0007669"/>
    <property type="project" value="UniProtKB-KW"/>
</dbReference>
<proteinExistence type="predicted"/>
<keyword evidence="3" id="KW-0804">Transcription</keyword>
<dbReference type="InterPro" id="IPR008920">
    <property type="entry name" value="TF_FadR/GntR_C"/>
</dbReference>
<dbReference type="Pfam" id="PF00392">
    <property type="entry name" value="GntR"/>
    <property type="match status" value="1"/>
</dbReference>
<feature type="domain" description="HTH gntR-type" evidence="4">
    <location>
        <begin position="3"/>
        <end position="61"/>
    </location>
</feature>
<dbReference type="AlphaFoldDB" id="A0A2G6K9X5"/>
<name>A0A2G6K9X5_9BACT</name>
<dbReference type="InterPro" id="IPR011711">
    <property type="entry name" value="GntR_C"/>
</dbReference>
<dbReference type="InterPro" id="IPR000524">
    <property type="entry name" value="Tscrpt_reg_HTH_GntR"/>
</dbReference>
<dbReference type="Pfam" id="PF07729">
    <property type="entry name" value="FCD"/>
    <property type="match status" value="1"/>
</dbReference>
<dbReference type="Proteomes" id="UP000230821">
    <property type="component" value="Unassembled WGS sequence"/>
</dbReference>
<keyword evidence="2" id="KW-0238">DNA-binding</keyword>
<protein>
    <submittedName>
        <fullName evidence="5">GntR family transcriptional regulator</fullName>
    </submittedName>
</protein>
<dbReference type="SMART" id="SM00345">
    <property type="entry name" value="HTH_GNTR"/>
    <property type="match status" value="1"/>
</dbReference>
<reference evidence="5 6" key="1">
    <citation type="submission" date="2017-10" db="EMBL/GenBank/DDBJ databases">
        <title>Novel microbial diversity and functional potential in the marine mammal oral microbiome.</title>
        <authorList>
            <person name="Dudek N.K."/>
            <person name="Sun C.L."/>
            <person name="Burstein D."/>
            <person name="Kantor R.S."/>
            <person name="Aliaga Goltsman D.S."/>
            <person name="Bik E.M."/>
            <person name="Thomas B.C."/>
            <person name="Banfield J.F."/>
            <person name="Relman D.A."/>
        </authorList>
    </citation>
    <scope>NUCLEOTIDE SEQUENCE [LARGE SCALE GENOMIC DNA]</scope>
    <source>
        <strain evidence="5">DOLJORAL78_47_16</strain>
    </source>
</reference>
<dbReference type="PANTHER" id="PTHR43537:SF5">
    <property type="entry name" value="UXU OPERON TRANSCRIPTIONAL REGULATOR"/>
    <property type="match status" value="1"/>
</dbReference>
<keyword evidence="1" id="KW-0805">Transcription regulation</keyword>
<evidence type="ECO:0000259" key="4">
    <source>
        <dbReference type="SMART" id="SM00345"/>
    </source>
</evidence>
<evidence type="ECO:0000256" key="1">
    <source>
        <dbReference type="ARBA" id="ARBA00023015"/>
    </source>
</evidence>
<comment type="caution">
    <text evidence="5">The sequence shown here is derived from an EMBL/GenBank/DDBJ whole genome shotgun (WGS) entry which is preliminary data.</text>
</comment>
<dbReference type="InterPro" id="IPR036388">
    <property type="entry name" value="WH-like_DNA-bd_sf"/>
</dbReference>
<evidence type="ECO:0000256" key="3">
    <source>
        <dbReference type="ARBA" id="ARBA00023163"/>
    </source>
</evidence>
<dbReference type="PANTHER" id="PTHR43537">
    <property type="entry name" value="TRANSCRIPTIONAL REGULATOR, GNTR FAMILY"/>
    <property type="match status" value="1"/>
</dbReference>
<dbReference type="EMBL" id="PDSK01000113">
    <property type="protein sequence ID" value="PIE32463.1"/>
    <property type="molecule type" value="Genomic_DNA"/>
</dbReference>
<sequence>MGLYDPTKQCYQTSPLPPGTALSQAEIADRLNISHTPVCEAFLILVEDGLPNIYPQKGSFVSLIDIEQVEEARFVRNVPGKAVMKEACENFPDDWLFDLFANLEMQRFCQKEKNYERMYQIDNEFHHIIYKGCSKERIWRHIRKMSYNVDRLRIIRLAAGLSWDTMIHGYERSGACIREKDPARVDEVIEQHLTRAGVGDLSNQPSEYFTRIP</sequence>
<evidence type="ECO:0000256" key="2">
    <source>
        <dbReference type="ARBA" id="ARBA00023125"/>
    </source>
</evidence>
<dbReference type="SUPFAM" id="SSF46785">
    <property type="entry name" value="Winged helix' DNA-binding domain"/>
    <property type="match status" value="1"/>
</dbReference>
<dbReference type="InterPro" id="IPR036390">
    <property type="entry name" value="WH_DNA-bd_sf"/>
</dbReference>
<dbReference type="Gene3D" id="1.10.10.10">
    <property type="entry name" value="Winged helix-like DNA-binding domain superfamily/Winged helix DNA-binding domain"/>
    <property type="match status" value="1"/>
</dbReference>
<evidence type="ECO:0000313" key="6">
    <source>
        <dbReference type="Proteomes" id="UP000230821"/>
    </source>
</evidence>
<accession>A0A2G6K9X5</accession>
<organism evidence="5 6">
    <name type="scientific">candidate division KSB3 bacterium</name>
    <dbReference type="NCBI Taxonomy" id="2044937"/>
    <lineage>
        <taxon>Bacteria</taxon>
        <taxon>candidate division KSB3</taxon>
    </lineage>
</organism>
<dbReference type="SUPFAM" id="SSF48008">
    <property type="entry name" value="GntR ligand-binding domain-like"/>
    <property type="match status" value="1"/>
</dbReference>
<dbReference type="Gene3D" id="1.20.120.530">
    <property type="entry name" value="GntR ligand-binding domain-like"/>
    <property type="match status" value="1"/>
</dbReference>
<dbReference type="GO" id="GO:0003700">
    <property type="term" value="F:DNA-binding transcription factor activity"/>
    <property type="evidence" value="ECO:0007669"/>
    <property type="project" value="InterPro"/>
</dbReference>
<evidence type="ECO:0000313" key="5">
    <source>
        <dbReference type="EMBL" id="PIE32463.1"/>
    </source>
</evidence>
<gene>
    <name evidence="5" type="ORF">CSA56_15325</name>
</gene>